<sequence>MITFNRVRSSILKAKDHRRQLLGIHETDVLRASIAEAPHFRALLSEIQAEAERARREPAPELSFTDFHLFAAQGTRIEYEKPYFERRGRLLALALEAWLHPEQKDLDALQNEIWMLCNEYSWALPAHLPYTLEGVASSRVTMPEVVDLFASETAHALAETLYLLEGRLNPWVVHRVREEIERRIFRPMFDTPNTFPWESSTNNWSAVCGGAVGMAALLLVDDRERLAGMTDRVIRAMGSFLEGYEDDGCCAEGVGYWNYGFGYYVYFAEMLYEFTNGKLNLLQGDKIRRIASFPAAVALTAPLYVNFSDCSETYVPNTGLVSRLHRRLGQPVPEMTAVPSLHADHCYRFPHTVRNLLWTDASLLHQPAAEGTFTFPDTAWIIDKHRLAGGLFAFAAKGGHNDEPHNHNDLGHFILHAAGETLLSDLGAGVYTRDYFREGRYTYLHNASEGHSVPLINGLPQAADREHEAAVLKQEVAPDSRLVYSLDLTGAYPKNSGLRSYIRTFEWSGQAEREEAHLRVNDSFTFAEAVNGVEEFFISLQRPILSPGSVTWRGQTGEVKLTYDADTFSAEAEVIESLDHGSHPLTVHRLRLRAGRVPGEASWSFLFTARAL</sequence>
<dbReference type="PANTHER" id="PTHR38045:SF1">
    <property type="entry name" value="HEPARINASE II_III-LIKE PROTEIN"/>
    <property type="match status" value="1"/>
</dbReference>
<keyword evidence="2" id="KW-1185">Reference proteome</keyword>
<comment type="caution">
    <text evidence="1">The sequence shown here is derived from an EMBL/GenBank/DDBJ whole genome shotgun (WGS) entry which is preliminary data.</text>
</comment>
<reference evidence="1 2" key="1">
    <citation type="submission" date="2022-12" db="EMBL/GenBank/DDBJ databases">
        <title>Draft genome sequence of Paenibacillus sp. dW9.</title>
        <authorList>
            <person name="Choi E.-W."/>
            <person name="Kim D.-U."/>
        </authorList>
    </citation>
    <scope>NUCLEOTIDE SEQUENCE [LARGE SCALE GENOMIC DNA]</scope>
    <source>
        <strain evidence="2">dW9</strain>
    </source>
</reference>
<dbReference type="RefSeq" id="WP_269884099.1">
    <property type="nucleotide sequence ID" value="NZ_JAQAGZ010000018.1"/>
</dbReference>
<accession>A0ABT4QFC9</accession>
<dbReference type="PANTHER" id="PTHR38045">
    <property type="entry name" value="CHROMOSOME 1, WHOLE GENOME SHOTGUN SEQUENCE"/>
    <property type="match status" value="1"/>
</dbReference>
<dbReference type="SUPFAM" id="SSF48230">
    <property type="entry name" value="Chondroitin AC/alginate lyase"/>
    <property type="match status" value="1"/>
</dbReference>
<dbReference type="Proteomes" id="UP001527882">
    <property type="component" value="Unassembled WGS sequence"/>
</dbReference>
<dbReference type="Gene3D" id="2.70.98.70">
    <property type="match status" value="1"/>
</dbReference>
<dbReference type="InterPro" id="IPR008929">
    <property type="entry name" value="Chondroitin_lyas"/>
</dbReference>
<dbReference type="EMBL" id="JAQAGZ010000018">
    <property type="protein sequence ID" value="MCZ8515567.1"/>
    <property type="molecule type" value="Genomic_DNA"/>
</dbReference>
<protein>
    <submittedName>
        <fullName evidence="1">Heparinase II/III family protein</fullName>
    </submittedName>
</protein>
<organism evidence="1 2">
    <name type="scientific">Paenibacillus gyeongsangnamensis</name>
    <dbReference type="NCBI Taxonomy" id="3388067"/>
    <lineage>
        <taxon>Bacteria</taxon>
        <taxon>Bacillati</taxon>
        <taxon>Bacillota</taxon>
        <taxon>Bacilli</taxon>
        <taxon>Bacillales</taxon>
        <taxon>Paenibacillaceae</taxon>
        <taxon>Paenibacillus</taxon>
    </lineage>
</organism>
<evidence type="ECO:0000313" key="2">
    <source>
        <dbReference type="Proteomes" id="UP001527882"/>
    </source>
</evidence>
<name>A0ABT4QFC9_9BACL</name>
<dbReference type="Gene3D" id="1.50.10.100">
    <property type="entry name" value="Chondroitin AC/alginate lyase"/>
    <property type="match status" value="1"/>
</dbReference>
<proteinExistence type="predicted"/>
<gene>
    <name evidence="1" type="ORF">O9H85_24800</name>
</gene>
<evidence type="ECO:0000313" key="1">
    <source>
        <dbReference type="EMBL" id="MCZ8515567.1"/>
    </source>
</evidence>